<evidence type="ECO:0000313" key="2">
    <source>
        <dbReference type="Proteomes" id="UP000033500"/>
    </source>
</evidence>
<dbReference type="PATRIC" id="fig|294.131.peg.3507"/>
<dbReference type="EMBL" id="LACD01000029">
    <property type="protein sequence ID" value="KJZ38979.1"/>
    <property type="molecule type" value="Genomic_DNA"/>
</dbReference>
<name>A0A0F4T4H5_PSEFL</name>
<gene>
    <name evidence="1" type="ORF">VC34_22955</name>
</gene>
<keyword evidence="1" id="KW-0067">ATP-binding</keyword>
<keyword evidence="1" id="KW-0645">Protease</keyword>
<dbReference type="GO" id="GO:0005524">
    <property type="term" value="F:ATP binding"/>
    <property type="evidence" value="ECO:0007669"/>
    <property type="project" value="UniProtKB-KW"/>
</dbReference>
<keyword evidence="1" id="KW-0547">Nucleotide-binding</keyword>
<protein>
    <submittedName>
        <fullName evidence="1">ATP-dependent hsl protease ATP-binding subunit hslU (ATP-bindingprotein lapA)</fullName>
    </submittedName>
</protein>
<dbReference type="GO" id="GO:0006508">
    <property type="term" value="P:proteolysis"/>
    <property type="evidence" value="ECO:0007669"/>
    <property type="project" value="UniProtKB-KW"/>
</dbReference>
<dbReference type="Proteomes" id="UP000033500">
    <property type="component" value="Unassembled WGS sequence"/>
</dbReference>
<dbReference type="GO" id="GO:0008233">
    <property type="term" value="F:peptidase activity"/>
    <property type="evidence" value="ECO:0007669"/>
    <property type="project" value="UniProtKB-KW"/>
</dbReference>
<proteinExistence type="predicted"/>
<keyword evidence="1" id="KW-0378">Hydrolase</keyword>
<dbReference type="RefSeq" id="WP_046048583.1">
    <property type="nucleotide sequence ID" value="NZ_LACD01000029.1"/>
</dbReference>
<dbReference type="InterPro" id="IPR012449">
    <property type="entry name" value="Phage_F116_Orf28"/>
</dbReference>
<evidence type="ECO:0000313" key="1">
    <source>
        <dbReference type="EMBL" id="KJZ38979.1"/>
    </source>
</evidence>
<accession>A0A0F4T4H5</accession>
<dbReference type="AlphaFoldDB" id="A0A0F4T4H5"/>
<organism evidence="1 2">
    <name type="scientific">Pseudomonas fluorescens</name>
    <dbReference type="NCBI Taxonomy" id="294"/>
    <lineage>
        <taxon>Bacteria</taxon>
        <taxon>Pseudomonadati</taxon>
        <taxon>Pseudomonadota</taxon>
        <taxon>Gammaproteobacteria</taxon>
        <taxon>Pseudomonadales</taxon>
        <taxon>Pseudomonadaceae</taxon>
        <taxon>Pseudomonas</taxon>
    </lineage>
</organism>
<reference evidence="1 2" key="1">
    <citation type="submission" date="2015-03" db="EMBL/GenBank/DDBJ databases">
        <title>Comparative genomics of Pseudomonas insights into diversity of traits involved in vanlence and defense.</title>
        <authorList>
            <person name="Qin Y."/>
        </authorList>
    </citation>
    <scope>NUCLEOTIDE SEQUENCE [LARGE SCALE GENOMIC DNA]</scope>
    <source>
        <strain evidence="1 2">C3</strain>
    </source>
</reference>
<dbReference type="Pfam" id="PF07867">
    <property type="entry name" value="DUF1654"/>
    <property type="match status" value="1"/>
</dbReference>
<sequence length="83" mass="9345">MSKIASPVSQARDSYELVGRRIQRLIAAPGVQKVQVVTVARNDDESPEAWQQVLQEIEDTSGVRMERLESGAVRIGWREYCEA</sequence>
<comment type="caution">
    <text evidence="1">The sequence shown here is derived from an EMBL/GenBank/DDBJ whole genome shotgun (WGS) entry which is preliminary data.</text>
</comment>